<evidence type="ECO:0000313" key="2">
    <source>
        <dbReference type="EMBL" id="CAB4151720.1"/>
    </source>
</evidence>
<evidence type="ECO:0000313" key="3">
    <source>
        <dbReference type="EMBL" id="CAB4166633.1"/>
    </source>
</evidence>
<proteinExistence type="predicted"/>
<dbReference type="EMBL" id="LR796324">
    <property type="protein sequence ID" value="CAB4136764.1"/>
    <property type="molecule type" value="Genomic_DNA"/>
</dbReference>
<protein>
    <submittedName>
        <fullName evidence="2">Uncharacterized protein</fullName>
    </submittedName>
</protein>
<name>A0A6J5N321_9CAUD</name>
<organism evidence="2">
    <name type="scientific">uncultured Caudovirales phage</name>
    <dbReference type="NCBI Taxonomy" id="2100421"/>
    <lineage>
        <taxon>Viruses</taxon>
        <taxon>Duplodnaviria</taxon>
        <taxon>Heunggongvirae</taxon>
        <taxon>Uroviricota</taxon>
        <taxon>Caudoviricetes</taxon>
        <taxon>Peduoviridae</taxon>
        <taxon>Maltschvirus</taxon>
        <taxon>Maltschvirus maltsch</taxon>
    </lineage>
</organism>
<gene>
    <name evidence="1" type="ORF">UFOVP305_15</name>
    <name evidence="2" type="ORF">UFOVP593_30</name>
    <name evidence="3" type="ORF">UFOVP842_40</name>
</gene>
<accession>A0A6J5N321</accession>
<dbReference type="EMBL" id="LR796565">
    <property type="protein sequence ID" value="CAB4151720.1"/>
    <property type="molecule type" value="Genomic_DNA"/>
</dbReference>
<sequence>MAFKAGDTKAKKQAREQKAYEKVCANAFNHAREALYEAATTKSDALPEAITRYVACRLRMPWHLTTLGK</sequence>
<dbReference type="EMBL" id="LR796793">
    <property type="protein sequence ID" value="CAB4166633.1"/>
    <property type="molecule type" value="Genomic_DNA"/>
</dbReference>
<reference evidence="2" key="1">
    <citation type="submission" date="2020-04" db="EMBL/GenBank/DDBJ databases">
        <authorList>
            <person name="Chiriac C."/>
            <person name="Salcher M."/>
            <person name="Ghai R."/>
            <person name="Kavagutti S V."/>
        </authorList>
    </citation>
    <scope>NUCLEOTIDE SEQUENCE</scope>
</reference>
<evidence type="ECO:0000313" key="1">
    <source>
        <dbReference type="EMBL" id="CAB4136764.1"/>
    </source>
</evidence>